<accession>A0ABW2Y970</accession>
<protein>
    <recommendedName>
        <fullName evidence="1">Ubiquinone biosynthesis accessory factor UbiK</fullName>
    </recommendedName>
</protein>
<dbReference type="RefSeq" id="WP_386822709.1">
    <property type="nucleotide sequence ID" value="NZ_JBHTIF010000001.1"/>
</dbReference>
<dbReference type="PANTHER" id="PTHR38040">
    <property type="entry name" value="UBIQUINONE BIOSYNTHESIS ACCESSORY FACTOR UBIK"/>
    <property type="match status" value="1"/>
</dbReference>
<comment type="caution">
    <text evidence="2">The sequence shown here is derived from an EMBL/GenBank/DDBJ whole genome shotgun (WGS) entry which is preliminary data.</text>
</comment>
<dbReference type="InterPro" id="IPR007475">
    <property type="entry name" value="UbiK"/>
</dbReference>
<evidence type="ECO:0000313" key="3">
    <source>
        <dbReference type="Proteomes" id="UP001597110"/>
    </source>
</evidence>
<keyword evidence="3" id="KW-1185">Reference proteome</keyword>
<evidence type="ECO:0000313" key="2">
    <source>
        <dbReference type="EMBL" id="MFD0725087.1"/>
    </source>
</evidence>
<comment type="subcellular location">
    <subcellularLocation>
        <location evidence="1">Cytoplasm</location>
    </subcellularLocation>
</comment>
<keyword evidence="1" id="KW-0963">Cytoplasm</keyword>
<dbReference type="EMBL" id="JBHTIF010000001">
    <property type="protein sequence ID" value="MFD0725087.1"/>
    <property type="molecule type" value="Genomic_DNA"/>
</dbReference>
<sequence>MIDLSQIDDLARRLSGLVPPALREGREEMQENFKAALQAGLNKLDLVTREEFDVQRAVLARTRSQLDELRALVEQLEARLAEPRIAAPDGNDTPPQA</sequence>
<organism evidence="2 3">
    <name type="scientific">Lysobacter brunescens</name>
    <dbReference type="NCBI Taxonomy" id="262323"/>
    <lineage>
        <taxon>Bacteria</taxon>
        <taxon>Pseudomonadati</taxon>
        <taxon>Pseudomonadota</taxon>
        <taxon>Gammaproteobacteria</taxon>
        <taxon>Lysobacterales</taxon>
        <taxon>Lysobacteraceae</taxon>
        <taxon>Lysobacter</taxon>
    </lineage>
</organism>
<comment type="pathway">
    <text evidence="1">Cofactor biosynthesis; ubiquinone biosynthesis.</text>
</comment>
<dbReference type="PANTHER" id="PTHR38040:SF1">
    <property type="entry name" value="UBIQUINONE BIOSYNTHESIS ACCESSORY FACTOR UBIK"/>
    <property type="match status" value="1"/>
</dbReference>
<dbReference type="HAMAP" id="MF_02216">
    <property type="entry name" value="UbiK"/>
    <property type="match status" value="1"/>
</dbReference>
<keyword evidence="1" id="KW-0831">Ubiquinone biosynthesis</keyword>
<evidence type="ECO:0000256" key="1">
    <source>
        <dbReference type="HAMAP-Rule" id="MF_02216"/>
    </source>
</evidence>
<reference evidence="3" key="1">
    <citation type="journal article" date="2019" name="Int. J. Syst. Evol. Microbiol.">
        <title>The Global Catalogue of Microorganisms (GCM) 10K type strain sequencing project: providing services to taxonomists for standard genome sequencing and annotation.</title>
        <authorList>
            <consortium name="The Broad Institute Genomics Platform"/>
            <consortium name="The Broad Institute Genome Sequencing Center for Infectious Disease"/>
            <person name="Wu L."/>
            <person name="Ma J."/>
        </authorList>
    </citation>
    <scope>NUCLEOTIDE SEQUENCE [LARGE SCALE GENOMIC DNA]</scope>
    <source>
        <strain evidence="3">CCUG 55585</strain>
    </source>
</reference>
<proteinExistence type="inferred from homology"/>
<dbReference type="Proteomes" id="UP001597110">
    <property type="component" value="Unassembled WGS sequence"/>
</dbReference>
<dbReference type="Pfam" id="PF04380">
    <property type="entry name" value="BMFP"/>
    <property type="match status" value="1"/>
</dbReference>
<dbReference type="NCBIfam" id="NF047835">
    <property type="entry name" value="UbiqAccUbiK"/>
    <property type="match status" value="1"/>
</dbReference>
<gene>
    <name evidence="1" type="primary">ubiK</name>
    <name evidence="2" type="ORF">ACFQ0E_05675</name>
</gene>
<name>A0ABW2Y970_9GAMM</name>
<comment type="function">
    <text evidence="1">Required for efficient ubiquinone (coenzyme Q) biosynthesis. UbiK is probably an accessory factor of Ubi enzymes and facilitates ubiquinone biosynthesis by acting as an assembly factor, a targeting factor, or both.</text>
</comment>
<comment type="similarity">
    <text evidence="1">Belongs to the UbiK family.</text>
</comment>